<gene>
    <name evidence="1" type="ORF">J0911_12795</name>
</gene>
<evidence type="ECO:0000313" key="2">
    <source>
        <dbReference type="Proteomes" id="UP000664617"/>
    </source>
</evidence>
<organism evidence="1 2">
    <name type="scientific">Myceligenerans salitolerans</name>
    <dbReference type="NCBI Taxonomy" id="1230528"/>
    <lineage>
        <taxon>Bacteria</taxon>
        <taxon>Bacillati</taxon>
        <taxon>Actinomycetota</taxon>
        <taxon>Actinomycetes</taxon>
        <taxon>Micrococcales</taxon>
        <taxon>Promicromonosporaceae</taxon>
        <taxon>Myceligenerans</taxon>
    </lineage>
</organism>
<dbReference type="RefSeq" id="WP_207275853.1">
    <property type="nucleotide sequence ID" value="NZ_JAFMPK010000045.1"/>
</dbReference>
<keyword evidence="2" id="KW-1185">Reference proteome</keyword>
<dbReference type="Proteomes" id="UP000664617">
    <property type="component" value="Unassembled WGS sequence"/>
</dbReference>
<dbReference type="EMBL" id="JAFMPK010000045">
    <property type="protein sequence ID" value="MBO0609905.1"/>
    <property type="molecule type" value="Genomic_DNA"/>
</dbReference>
<name>A0ABS3IAD7_9MICO</name>
<proteinExistence type="predicted"/>
<protein>
    <submittedName>
        <fullName evidence="1">Uncharacterized protein</fullName>
    </submittedName>
</protein>
<comment type="caution">
    <text evidence="1">The sequence shown here is derived from an EMBL/GenBank/DDBJ whole genome shotgun (WGS) entry which is preliminary data.</text>
</comment>
<reference evidence="2" key="2">
    <citation type="submission" date="2023-07" db="EMBL/GenBank/DDBJ databases">
        <title>Myceligenerans salitolerans sp. nov., a halotolerant actinomycete isolated from a salt lake in Xinjiang, China.</title>
        <authorList>
            <person name="Guan T."/>
        </authorList>
    </citation>
    <scope>NUCLEOTIDE SEQUENCE [LARGE SCALE GENOMIC DNA]</scope>
    <source>
        <strain evidence="2">XHU 5031</strain>
    </source>
</reference>
<evidence type="ECO:0000313" key="1">
    <source>
        <dbReference type="EMBL" id="MBO0609905.1"/>
    </source>
</evidence>
<reference evidence="1 2" key="1">
    <citation type="submission" date="2021-03" db="EMBL/GenBank/DDBJ databases">
        <authorList>
            <person name="Xin L."/>
        </authorList>
    </citation>
    <scope>NUCLEOTIDE SEQUENCE [LARGE SCALE GENOMIC DNA]</scope>
    <source>
        <strain evidence="1 2">XHU 5031</strain>
    </source>
</reference>
<accession>A0ABS3IAD7</accession>
<sequence>MEHLVDLDVLADRLLPVVEEWKRTTFVGPLTWRDEAPGWPKPITADRSHVIVPESLGLRLRKHALDDEFEMVVWAGGWADVDCLLDGEIYAFCPEFRDVDGAYRAVINEVTDFLA</sequence>